<organism evidence="2 3">
    <name type="scientific">Elysia crispata</name>
    <name type="common">lettuce slug</name>
    <dbReference type="NCBI Taxonomy" id="231223"/>
    <lineage>
        <taxon>Eukaryota</taxon>
        <taxon>Metazoa</taxon>
        <taxon>Spiralia</taxon>
        <taxon>Lophotrochozoa</taxon>
        <taxon>Mollusca</taxon>
        <taxon>Gastropoda</taxon>
        <taxon>Heterobranchia</taxon>
        <taxon>Euthyneura</taxon>
        <taxon>Panpulmonata</taxon>
        <taxon>Sacoglossa</taxon>
        <taxon>Placobranchoidea</taxon>
        <taxon>Plakobranchidae</taxon>
        <taxon>Elysia</taxon>
    </lineage>
</organism>
<feature type="domain" description="SOCS box" evidence="1">
    <location>
        <begin position="577"/>
        <end position="615"/>
    </location>
</feature>
<dbReference type="Proteomes" id="UP001283361">
    <property type="component" value="Unassembled WGS sequence"/>
</dbReference>
<evidence type="ECO:0000313" key="2">
    <source>
        <dbReference type="EMBL" id="KAK3782946.1"/>
    </source>
</evidence>
<sequence length="615" mass="68447">MEVSLDSESLKGELIPSSHERDVGSYNRNSLPCADCPLQFLIERKDIRTLRSLLFDCVWNRFSLDPTDGIENCSAENEALPNWFLHAAVFTGCPVLLNYTLEKLNDMHCSQTSSSSYKRKRSLDLDADCANMVNSRIDCKFPLTDTWIHRSFKLCLSPLHLACWRLDHHSIKSLLRYGADPNIIALEESDKCNFSTLPTVTKNGSKHLGNFSDQRPTSQEDDEAKIDHQSGLCPLHFIALGIRASPKTSLFAGMKENIIHDTIQCAGSHTKVFGSDITGRVKDKFADSDTEEKNATSQRIFQDSSLRENIPQSHVNTCSFMNEHIGENSIVEAKSRVIVDCVEVLLAAGAWANFCPPQKVLIGANPLDTILQPPMRIFYAPSAARGNQNPVALRRQDLVQTADHVIAACGILLQRGASVSPSFRDLYSWRPGILDCFHLNNPEQSRQLVKYCVRLGLFFTGDRATNSSSPLHLYNQVVETAYLPTDQSLPGNFHVFDPMMIRRFVADVINMEIPFHLASIVLSWCPFPLLLCAKREITAAMKRTGGASGVVGPRTHDLNSSGLADFAEMVKGLQLASLKHKCALAIMENIRFRSQSITDLPLPPPLKRGLVNLDL</sequence>
<proteinExistence type="predicted"/>
<keyword evidence="3" id="KW-1185">Reference proteome</keyword>
<dbReference type="InterPro" id="IPR001496">
    <property type="entry name" value="SOCS_box"/>
</dbReference>
<name>A0AAE1A967_9GAST</name>
<dbReference type="AlphaFoldDB" id="A0AAE1A967"/>
<comment type="caution">
    <text evidence="2">The sequence shown here is derived from an EMBL/GenBank/DDBJ whole genome shotgun (WGS) entry which is preliminary data.</text>
</comment>
<dbReference type="InterPro" id="IPR036770">
    <property type="entry name" value="Ankyrin_rpt-contain_sf"/>
</dbReference>
<protein>
    <recommendedName>
        <fullName evidence="1">SOCS box domain-containing protein</fullName>
    </recommendedName>
</protein>
<dbReference type="Gene3D" id="1.25.40.20">
    <property type="entry name" value="Ankyrin repeat-containing domain"/>
    <property type="match status" value="1"/>
</dbReference>
<accession>A0AAE1A967</accession>
<evidence type="ECO:0000313" key="3">
    <source>
        <dbReference type="Proteomes" id="UP001283361"/>
    </source>
</evidence>
<reference evidence="2" key="1">
    <citation type="journal article" date="2023" name="G3 (Bethesda)">
        <title>A reference genome for the long-term kleptoplast-retaining sea slug Elysia crispata morphotype clarki.</title>
        <authorList>
            <person name="Eastman K.E."/>
            <person name="Pendleton A.L."/>
            <person name="Shaikh M.A."/>
            <person name="Suttiyut T."/>
            <person name="Ogas R."/>
            <person name="Tomko P."/>
            <person name="Gavelis G."/>
            <person name="Widhalm J.R."/>
            <person name="Wisecaver J.H."/>
        </authorList>
    </citation>
    <scope>NUCLEOTIDE SEQUENCE</scope>
    <source>
        <strain evidence="2">ECLA1</strain>
    </source>
</reference>
<gene>
    <name evidence="2" type="ORF">RRG08_065857</name>
</gene>
<dbReference type="PROSITE" id="PS50225">
    <property type="entry name" value="SOCS"/>
    <property type="match status" value="1"/>
</dbReference>
<dbReference type="EMBL" id="JAWDGP010002467">
    <property type="protein sequence ID" value="KAK3782946.1"/>
    <property type="molecule type" value="Genomic_DNA"/>
</dbReference>
<evidence type="ECO:0000259" key="1">
    <source>
        <dbReference type="PROSITE" id="PS50225"/>
    </source>
</evidence>